<sequence length="309" mass="34655">MRITNSLMSKNFMRNLNNNMKSVYKYQEQLSTMEQVSRPSDDPLKVSKVLDLNNEIKQNEEYKSTINDSIDFTNAQDSALANATNSMQRIYTLAQQAANGTYNDQDRDTIKTEVENEIDTLMDSLNTSFGGRYIFAGNNTTTKPFEKTVDAEGNFTGIKYNGTTEEDGISGNTTKEIARGVNVELQTDGRALMNSQGTEDNLGSFFNELLTALDDNNTEDLGGDLLGRVDSEMNNIVNLRTNIGATTNRLKAAKDRNESEFLNLKTTYSNTQDIDLAETYMQYSMEMVAYEASLQMGNKILQNSLLNYM</sequence>
<dbReference type="RefSeq" id="WP_407142094.1">
    <property type="nucleotide sequence ID" value="NZ_JBGQQI010000020.1"/>
</dbReference>
<evidence type="ECO:0000259" key="5">
    <source>
        <dbReference type="Pfam" id="PF00700"/>
    </source>
</evidence>
<keyword evidence="6" id="KW-0282">Flagellum</keyword>
<evidence type="ECO:0000313" key="6">
    <source>
        <dbReference type="EMBL" id="MFL2102804.1"/>
    </source>
</evidence>
<comment type="caution">
    <text evidence="6">The sequence shown here is derived from an EMBL/GenBank/DDBJ whole genome shotgun (WGS) entry which is preliminary data.</text>
</comment>
<dbReference type="InterPro" id="IPR001029">
    <property type="entry name" value="Flagellin_N"/>
</dbReference>
<keyword evidence="7" id="KW-1185">Reference proteome</keyword>
<evidence type="ECO:0000256" key="1">
    <source>
        <dbReference type="ARBA" id="ARBA00004365"/>
    </source>
</evidence>
<dbReference type="NCBIfam" id="TIGR02550">
    <property type="entry name" value="flagell_flgL"/>
    <property type="match status" value="1"/>
</dbReference>
<evidence type="ECO:0000256" key="2">
    <source>
        <dbReference type="ARBA" id="ARBA00005709"/>
    </source>
</evidence>
<dbReference type="SUPFAM" id="SSF64518">
    <property type="entry name" value="Phase 1 flagellin"/>
    <property type="match status" value="1"/>
</dbReference>
<keyword evidence="6" id="KW-0969">Cilium</keyword>
<dbReference type="PANTHER" id="PTHR42792">
    <property type="entry name" value="FLAGELLIN"/>
    <property type="match status" value="1"/>
</dbReference>
<dbReference type="Pfam" id="PF00700">
    <property type="entry name" value="Flagellin_C"/>
    <property type="match status" value="1"/>
</dbReference>
<dbReference type="Proteomes" id="UP001625374">
    <property type="component" value="Unassembled WGS sequence"/>
</dbReference>
<dbReference type="InterPro" id="IPR046358">
    <property type="entry name" value="Flagellin_C"/>
</dbReference>
<organism evidence="6 7">
    <name type="scientific">Marinilactibacillus psychrotolerans</name>
    <dbReference type="NCBI Taxonomy" id="191770"/>
    <lineage>
        <taxon>Bacteria</taxon>
        <taxon>Bacillati</taxon>
        <taxon>Bacillota</taxon>
        <taxon>Bacilli</taxon>
        <taxon>Lactobacillales</taxon>
        <taxon>Carnobacteriaceae</taxon>
        <taxon>Marinilactibacillus</taxon>
    </lineage>
</organism>
<reference evidence="6 7" key="1">
    <citation type="submission" date="2024-08" db="EMBL/GenBank/DDBJ databases">
        <authorList>
            <person name="Arias E."/>
        </authorList>
    </citation>
    <scope>NUCLEOTIDE SEQUENCE [LARGE SCALE GENOMIC DNA]</scope>
    <source>
        <strain evidence="6 7">FAM 24106</strain>
    </source>
</reference>
<gene>
    <name evidence="6" type="primary">flgL</name>
    <name evidence="6" type="ORF">ACEN37_05995</name>
</gene>
<dbReference type="PANTHER" id="PTHR42792:SF1">
    <property type="entry name" value="FLAGELLAR HOOK-ASSOCIATED PROTEIN 3"/>
    <property type="match status" value="1"/>
</dbReference>
<feature type="domain" description="Flagellin C-terminal" evidence="5">
    <location>
        <begin position="227"/>
        <end position="309"/>
    </location>
</feature>
<comment type="subcellular location">
    <subcellularLocation>
        <location evidence="1">Bacterial flagellum</location>
    </subcellularLocation>
</comment>
<proteinExistence type="inferred from homology"/>
<dbReference type="EMBL" id="JBGQQK010000014">
    <property type="protein sequence ID" value="MFL2102804.1"/>
    <property type="molecule type" value="Genomic_DNA"/>
</dbReference>
<evidence type="ECO:0000313" key="7">
    <source>
        <dbReference type="Proteomes" id="UP001625374"/>
    </source>
</evidence>
<evidence type="ECO:0000256" key="3">
    <source>
        <dbReference type="ARBA" id="ARBA00023143"/>
    </source>
</evidence>
<evidence type="ECO:0000259" key="4">
    <source>
        <dbReference type="Pfam" id="PF00669"/>
    </source>
</evidence>
<dbReference type="Gene3D" id="1.20.1330.10">
    <property type="entry name" value="f41 fragment of flagellin, N-terminal domain"/>
    <property type="match status" value="1"/>
</dbReference>
<dbReference type="Pfam" id="PF00669">
    <property type="entry name" value="Flagellin_N"/>
    <property type="match status" value="1"/>
</dbReference>
<name>A0ABW8UK03_9LACT</name>
<feature type="domain" description="Flagellin N-terminal" evidence="4">
    <location>
        <begin position="5"/>
        <end position="140"/>
    </location>
</feature>
<dbReference type="InterPro" id="IPR013384">
    <property type="entry name" value="Flagell_FlgL"/>
</dbReference>
<comment type="similarity">
    <text evidence="2">Belongs to the bacterial flagellin family.</text>
</comment>
<keyword evidence="6" id="KW-0966">Cell projection</keyword>
<accession>A0ABW8UK03</accession>
<keyword evidence="3" id="KW-0975">Bacterial flagellum</keyword>
<dbReference type="InterPro" id="IPR001492">
    <property type="entry name" value="Flagellin"/>
</dbReference>
<protein>
    <submittedName>
        <fullName evidence="6">Flagellar hook-associated protein FlgL</fullName>
    </submittedName>
</protein>